<dbReference type="Pfam" id="PF00392">
    <property type="entry name" value="GntR"/>
    <property type="match status" value="1"/>
</dbReference>
<dbReference type="InterPro" id="IPR008920">
    <property type="entry name" value="TF_FadR/GntR_C"/>
</dbReference>
<dbReference type="CDD" id="cd07377">
    <property type="entry name" value="WHTH_GntR"/>
    <property type="match status" value="1"/>
</dbReference>
<dbReference type="Pfam" id="PF07729">
    <property type="entry name" value="FCD"/>
    <property type="match status" value="1"/>
</dbReference>
<dbReference type="RefSeq" id="WP_146915846.1">
    <property type="nucleotide sequence ID" value="NZ_CP042430.1"/>
</dbReference>
<dbReference type="AlphaFoldDB" id="A0A5B8U0I7"/>
<accession>A0A5B8U0I7</accession>
<evidence type="ECO:0000256" key="2">
    <source>
        <dbReference type="ARBA" id="ARBA00023125"/>
    </source>
</evidence>
<dbReference type="PROSITE" id="PS50949">
    <property type="entry name" value="HTH_GNTR"/>
    <property type="match status" value="1"/>
</dbReference>
<reference evidence="5 6" key="1">
    <citation type="journal article" date="2018" name="J. Microbiol.">
        <title>Baekduia soli gen. nov., sp. nov., a novel bacterium isolated from the soil of Baekdu Mountain and proposal of a novel family name, Baekduiaceae fam. nov.</title>
        <authorList>
            <person name="An D.S."/>
            <person name="Siddiqi M.Z."/>
            <person name="Kim K.H."/>
            <person name="Yu H.S."/>
            <person name="Im W.T."/>
        </authorList>
    </citation>
    <scope>NUCLEOTIDE SEQUENCE [LARGE SCALE GENOMIC DNA]</scope>
    <source>
        <strain evidence="5 6">BR7-21</strain>
    </source>
</reference>
<feature type="domain" description="HTH gntR-type" evidence="4">
    <location>
        <begin position="5"/>
        <end position="72"/>
    </location>
</feature>
<dbReference type="EMBL" id="CP042430">
    <property type="protein sequence ID" value="QEC46534.1"/>
    <property type="molecule type" value="Genomic_DNA"/>
</dbReference>
<dbReference type="InterPro" id="IPR000524">
    <property type="entry name" value="Tscrpt_reg_HTH_GntR"/>
</dbReference>
<evidence type="ECO:0000259" key="4">
    <source>
        <dbReference type="PROSITE" id="PS50949"/>
    </source>
</evidence>
<keyword evidence="2" id="KW-0238">DNA-binding</keyword>
<dbReference type="OrthoDB" id="8680240at2"/>
<evidence type="ECO:0000256" key="3">
    <source>
        <dbReference type="ARBA" id="ARBA00023163"/>
    </source>
</evidence>
<dbReference type="Gene3D" id="1.20.120.530">
    <property type="entry name" value="GntR ligand-binding domain-like"/>
    <property type="match status" value="1"/>
</dbReference>
<evidence type="ECO:0000256" key="1">
    <source>
        <dbReference type="ARBA" id="ARBA00023015"/>
    </source>
</evidence>
<protein>
    <submittedName>
        <fullName evidence="5">GntR family transcriptional regulator</fullName>
    </submittedName>
</protein>
<organism evidence="5 6">
    <name type="scientific">Baekduia soli</name>
    <dbReference type="NCBI Taxonomy" id="496014"/>
    <lineage>
        <taxon>Bacteria</taxon>
        <taxon>Bacillati</taxon>
        <taxon>Actinomycetota</taxon>
        <taxon>Thermoleophilia</taxon>
        <taxon>Solirubrobacterales</taxon>
        <taxon>Baekduiaceae</taxon>
        <taxon>Baekduia</taxon>
    </lineage>
</organism>
<dbReference type="GO" id="GO:0003677">
    <property type="term" value="F:DNA binding"/>
    <property type="evidence" value="ECO:0007669"/>
    <property type="project" value="UniProtKB-KW"/>
</dbReference>
<dbReference type="InterPro" id="IPR011711">
    <property type="entry name" value="GntR_C"/>
</dbReference>
<dbReference type="SMART" id="SM00895">
    <property type="entry name" value="FCD"/>
    <property type="match status" value="1"/>
</dbReference>
<sequence length="214" mass="23442">MLTRSQLNDDVVALLRDRIYRGDYPPGTPLRQEGLAEELGVSRTPLREAFRTLAGEGLLQVVPGRGVRVTSLDLPRVRAAYEVREVLEGLAARTAAGRGAPGLAPLFTDTLTRQHEAIARDDFATYTNENVRFHHAIWAAARNEFVDAQEHILRLTAQLLVPERVVPITIAGDAVGHHERIAEAILAGDARRAEAEARGHIRNTIRLLAEAGGD</sequence>
<dbReference type="Gene3D" id="1.10.10.10">
    <property type="entry name" value="Winged helix-like DNA-binding domain superfamily/Winged helix DNA-binding domain"/>
    <property type="match status" value="1"/>
</dbReference>
<dbReference type="InterPro" id="IPR036388">
    <property type="entry name" value="WH-like_DNA-bd_sf"/>
</dbReference>
<dbReference type="SMART" id="SM00345">
    <property type="entry name" value="HTH_GNTR"/>
    <property type="match status" value="1"/>
</dbReference>
<proteinExistence type="predicted"/>
<dbReference type="SUPFAM" id="SSF48008">
    <property type="entry name" value="GntR ligand-binding domain-like"/>
    <property type="match status" value="1"/>
</dbReference>
<dbReference type="GO" id="GO:0003700">
    <property type="term" value="F:DNA-binding transcription factor activity"/>
    <property type="evidence" value="ECO:0007669"/>
    <property type="project" value="InterPro"/>
</dbReference>
<gene>
    <name evidence="5" type="ORF">FSW04_02365</name>
</gene>
<dbReference type="PANTHER" id="PTHR43537:SF5">
    <property type="entry name" value="UXU OPERON TRANSCRIPTIONAL REGULATOR"/>
    <property type="match status" value="1"/>
</dbReference>
<dbReference type="InterPro" id="IPR036390">
    <property type="entry name" value="WH_DNA-bd_sf"/>
</dbReference>
<keyword evidence="1" id="KW-0805">Transcription regulation</keyword>
<dbReference type="Proteomes" id="UP000321805">
    <property type="component" value="Chromosome"/>
</dbReference>
<keyword evidence="3" id="KW-0804">Transcription</keyword>
<evidence type="ECO:0000313" key="6">
    <source>
        <dbReference type="Proteomes" id="UP000321805"/>
    </source>
</evidence>
<dbReference type="SUPFAM" id="SSF46785">
    <property type="entry name" value="Winged helix' DNA-binding domain"/>
    <property type="match status" value="1"/>
</dbReference>
<evidence type="ECO:0000313" key="5">
    <source>
        <dbReference type="EMBL" id="QEC46534.1"/>
    </source>
</evidence>
<dbReference type="KEGG" id="bsol:FSW04_02365"/>
<keyword evidence="6" id="KW-1185">Reference proteome</keyword>
<dbReference type="PANTHER" id="PTHR43537">
    <property type="entry name" value="TRANSCRIPTIONAL REGULATOR, GNTR FAMILY"/>
    <property type="match status" value="1"/>
</dbReference>
<name>A0A5B8U0I7_9ACTN</name>